<protein>
    <recommendedName>
        <fullName evidence="4">DnrO protein</fullName>
    </recommendedName>
</protein>
<evidence type="ECO:0008006" key="4">
    <source>
        <dbReference type="Google" id="ProtNLM"/>
    </source>
</evidence>
<dbReference type="EMBL" id="MAAF01000056">
    <property type="protein sequence ID" value="OUR80835.1"/>
    <property type="molecule type" value="Genomic_DNA"/>
</dbReference>
<feature type="chain" id="PRO_5013345767" description="DnrO protein" evidence="1">
    <location>
        <begin position="25"/>
        <end position="158"/>
    </location>
</feature>
<accession>A0A1Y5EIR6</accession>
<dbReference type="AlphaFoldDB" id="A0A1Y5EIR6"/>
<feature type="signal peptide" evidence="1">
    <location>
        <begin position="1"/>
        <end position="24"/>
    </location>
</feature>
<evidence type="ECO:0000313" key="3">
    <source>
        <dbReference type="Proteomes" id="UP000243053"/>
    </source>
</evidence>
<name>A0A1Y5EIR6_COLPS</name>
<comment type="caution">
    <text evidence="2">The sequence shown here is derived from an EMBL/GenBank/DDBJ whole genome shotgun (WGS) entry which is preliminary data.</text>
</comment>
<proteinExistence type="predicted"/>
<gene>
    <name evidence="2" type="ORF">A9Q75_09165</name>
</gene>
<evidence type="ECO:0000256" key="1">
    <source>
        <dbReference type="SAM" id="SignalP"/>
    </source>
</evidence>
<dbReference type="Proteomes" id="UP000243053">
    <property type="component" value="Unassembled WGS sequence"/>
</dbReference>
<keyword evidence="1" id="KW-0732">Signal</keyword>
<evidence type="ECO:0000313" key="2">
    <source>
        <dbReference type="EMBL" id="OUR80835.1"/>
    </source>
</evidence>
<reference evidence="3" key="1">
    <citation type="journal article" date="2017" name="Proc. Natl. Acad. Sci. U.S.A.">
        <title>Simulation of Deepwater Horizon oil plume reveals substrate specialization within a complex community of hydrocarbon degraders.</title>
        <authorList>
            <person name="Hu P."/>
            <person name="Dubinsky E.A."/>
            <person name="Probst A.J."/>
            <person name="Wang J."/>
            <person name="Sieber C.M.K."/>
            <person name="Tom L.M."/>
            <person name="Gardinali P."/>
            <person name="Banfield J.F."/>
            <person name="Atlas R.M."/>
            <person name="Andersen G.L."/>
        </authorList>
    </citation>
    <scope>NUCLEOTIDE SEQUENCE [LARGE SCALE GENOMIC DNA]</scope>
</reference>
<sequence length="158" mass="17816">MNISKLIYTCLLLLGATVTNSAIANEHDHSHGHASTQQKMQLDQGKKWSIDASLHSGMSKIKNSMEENIDEIHKNKFTDAQYKSLAGKIDAQLAYLFENCMLPADADAQLHILLFDIMQASKQMQLSDNPRSGAITTIKALQKYPHYFDDKDWQALQH</sequence>
<organism evidence="2 3">
    <name type="scientific">Colwellia psychrerythraea</name>
    <name type="common">Vibrio psychroerythus</name>
    <dbReference type="NCBI Taxonomy" id="28229"/>
    <lineage>
        <taxon>Bacteria</taxon>
        <taxon>Pseudomonadati</taxon>
        <taxon>Pseudomonadota</taxon>
        <taxon>Gammaproteobacteria</taxon>
        <taxon>Alteromonadales</taxon>
        <taxon>Colwelliaceae</taxon>
        <taxon>Colwellia</taxon>
    </lineage>
</organism>